<dbReference type="HOGENOM" id="CLU_129874_0_6_10"/>
<name>A1BJP6_CHLPD</name>
<dbReference type="PANTHER" id="PTHR38471">
    <property type="entry name" value="FOUR HELIX BUNDLE PROTEIN"/>
    <property type="match status" value="1"/>
</dbReference>
<accession>A1BJP6</accession>
<dbReference type="PANTHER" id="PTHR38471:SF2">
    <property type="entry name" value="FOUR HELIX BUNDLE PROTEIN"/>
    <property type="match status" value="1"/>
</dbReference>
<dbReference type="STRING" id="290317.Cpha266_2639"/>
<keyword evidence="1" id="KW-0689">Ribosomal protein</keyword>
<proteinExistence type="predicted"/>
<dbReference type="Pfam" id="PF05635">
    <property type="entry name" value="23S_rRNA_IVP"/>
    <property type="match status" value="1"/>
</dbReference>
<dbReference type="CDD" id="cd16377">
    <property type="entry name" value="23S_rRNA_IVP_like"/>
    <property type="match status" value="1"/>
</dbReference>
<organism evidence="1 2">
    <name type="scientific">Chlorobium phaeobacteroides (strain DSM 266 / SMG 266 / 2430)</name>
    <dbReference type="NCBI Taxonomy" id="290317"/>
    <lineage>
        <taxon>Bacteria</taxon>
        <taxon>Pseudomonadati</taxon>
        <taxon>Chlorobiota</taxon>
        <taxon>Chlorobiia</taxon>
        <taxon>Chlorobiales</taxon>
        <taxon>Chlorobiaceae</taxon>
        <taxon>Chlorobium/Pelodictyon group</taxon>
        <taxon>Chlorobium</taxon>
    </lineage>
</organism>
<dbReference type="GO" id="GO:0005840">
    <property type="term" value="C:ribosome"/>
    <property type="evidence" value="ECO:0007669"/>
    <property type="project" value="UniProtKB-KW"/>
</dbReference>
<dbReference type="eggNOG" id="ENOG5032YWC">
    <property type="taxonomic scope" value="Bacteria"/>
</dbReference>
<dbReference type="Gene3D" id="1.20.1440.60">
    <property type="entry name" value="23S rRNA-intervening sequence"/>
    <property type="match status" value="1"/>
</dbReference>
<keyword evidence="1" id="KW-0687">Ribonucleoprotein</keyword>
<keyword evidence="2" id="KW-1185">Reference proteome</keyword>
<dbReference type="Proteomes" id="UP000008701">
    <property type="component" value="Chromosome"/>
</dbReference>
<gene>
    <name evidence="1" type="ordered locus">Cpha266_2639</name>
</gene>
<reference evidence="1 2" key="1">
    <citation type="submission" date="2006-12" db="EMBL/GenBank/DDBJ databases">
        <title>Complete sequence of Chlorobium phaeobacteroides DSM 266.</title>
        <authorList>
            <consortium name="US DOE Joint Genome Institute"/>
            <person name="Copeland A."/>
            <person name="Lucas S."/>
            <person name="Lapidus A."/>
            <person name="Barry K."/>
            <person name="Detter J.C."/>
            <person name="Glavina del Rio T."/>
            <person name="Hammon N."/>
            <person name="Israni S."/>
            <person name="Pitluck S."/>
            <person name="Goltsman E."/>
            <person name="Schmutz J."/>
            <person name="Larimer F."/>
            <person name="Land M."/>
            <person name="Hauser L."/>
            <person name="Mikhailova N."/>
            <person name="Li T."/>
            <person name="Overmann J."/>
            <person name="Bryant D.A."/>
            <person name="Richardson P."/>
        </authorList>
    </citation>
    <scope>NUCLEOTIDE SEQUENCE [LARGE SCALE GENOMIC DNA]</scope>
    <source>
        <strain evidence="1 2">DSM 266</strain>
    </source>
</reference>
<dbReference type="SUPFAM" id="SSF158446">
    <property type="entry name" value="IVS-encoded protein-like"/>
    <property type="match status" value="1"/>
</dbReference>
<dbReference type="OrthoDB" id="9811959at2"/>
<dbReference type="KEGG" id="cph:Cpha266_2639"/>
<dbReference type="InterPro" id="IPR012657">
    <property type="entry name" value="23S_rRNA-intervening_sequence"/>
</dbReference>
<dbReference type="InterPro" id="IPR036583">
    <property type="entry name" value="23S_rRNA_IVS_sf"/>
</dbReference>
<evidence type="ECO:0000313" key="2">
    <source>
        <dbReference type="Proteomes" id="UP000008701"/>
    </source>
</evidence>
<dbReference type="AlphaFoldDB" id="A1BJP6"/>
<protein>
    <submittedName>
        <fullName evidence="1">S23 ribosomal protein</fullName>
    </submittedName>
</protein>
<sequence>MTYKDLIVWQKADAFAHQVYLKTRSFPKDELFGITSQIRRAALSVPTNIVEGYARKGDKELARFLNIAIGSLAETEYLLGFANRLGYIDTTDFKELETLKDDMSKALWTFYKKVLSA</sequence>
<dbReference type="NCBIfam" id="TIGR02436">
    <property type="entry name" value="four helix bundle protein"/>
    <property type="match status" value="1"/>
</dbReference>
<evidence type="ECO:0000313" key="1">
    <source>
        <dbReference type="EMBL" id="ABL66623.1"/>
    </source>
</evidence>
<dbReference type="RefSeq" id="WP_015961154.1">
    <property type="nucleotide sequence ID" value="NC_008639.1"/>
</dbReference>
<dbReference type="EMBL" id="CP000492">
    <property type="protein sequence ID" value="ABL66623.1"/>
    <property type="molecule type" value="Genomic_DNA"/>
</dbReference>